<evidence type="ECO:0000313" key="2">
    <source>
        <dbReference type="EMBL" id="GAA4612777.1"/>
    </source>
</evidence>
<dbReference type="EMBL" id="BAABHJ010000020">
    <property type="protein sequence ID" value="GAA4612777.1"/>
    <property type="molecule type" value="Genomic_DNA"/>
</dbReference>
<keyword evidence="1" id="KW-0812">Transmembrane</keyword>
<keyword evidence="1" id="KW-0472">Membrane</keyword>
<feature type="transmembrane region" description="Helical" evidence="1">
    <location>
        <begin position="109"/>
        <end position="127"/>
    </location>
</feature>
<dbReference type="RefSeq" id="WP_345360512.1">
    <property type="nucleotide sequence ID" value="NZ_BAABHJ010000020.1"/>
</dbReference>
<comment type="caution">
    <text evidence="2">The sequence shown here is derived from an EMBL/GenBank/DDBJ whole genome shotgun (WGS) entry which is preliminary data.</text>
</comment>
<dbReference type="Proteomes" id="UP001500212">
    <property type="component" value="Unassembled WGS sequence"/>
</dbReference>
<evidence type="ECO:0000313" key="3">
    <source>
        <dbReference type="Proteomes" id="UP001500212"/>
    </source>
</evidence>
<organism evidence="2 3">
    <name type="scientific">Actinoallomurus liliacearum</name>
    <dbReference type="NCBI Taxonomy" id="1080073"/>
    <lineage>
        <taxon>Bacteria</taxon>
        <taxon>Bacillati</taxon>
        <taxon>Actinomycetota</taxon>
        <taxon>Actinomycetes</taxon>
        <taxon>Streptosporangiales</taxon>
        <taxon>Thermomonosporaceae</taxon>
        <taxon>Actinoallomurus</taxon>
    </lineage>
</organism>
<evidence type="ECO:0000256" key="1">
    <source>
        <dbReference type="SAM" id="Phobius"/>
    </source>
</evidence>
<keyword evidence="3" id="KW-1185">Reference proteome</keyword>
<proteinExistence type="predicted"/>
<name>A0ABP8TS64_9ACTN</name>
<sequence length="129" mass="14806">MATQIWRRRRGRVEETTTSRPAVSDARTRRWNTTRVRRFQRHDGLSAFVWLVAWTVTLVLLFGIALTWSGANPGNGVVHAVLRAGTWLATPFDDVFRNADARKQLTENWLFAAGVYLVAGRVLAWLLRW</sequence>
<protein>
    <submittedName>
        <fullName evidence="2">Uncharacterized protein</fullName>
    </submittedName>
</protein>
<gene>
    <name evidence="2" type="ORF">GCM10023195_55060</name>
</gene>
<reference evidence="3" key="1">
    <citation type="journal article" date="2019" name="Int. J. Syst. Evol. Microbiol.">
        <title>The Global Catalogue of Microorganisms (GCM) 10K type strain sequencing project: providing services to taxonomists for standard genome sequencing and annotation.</title>
        <authorList>
            <consortium name="The Broad Institute Genomics Platform"/>
            <consortium name="The Broad Institute Genome Sequencing Center for Infectious Disease"/>
            <person name="Wu L."/>
            <person name="Ma J."/>
        </authorList>
    </citation>
    <scope>NUCLEOTIDE SEQUENCE [LARGE SCALE GENOMIC DNA]</scope>
    <source>
        <strain evidence="3">JCM 17938</strain>
    </source>
</reference>
<keyword evidence="1" id="KW-1133">Transmembrane helix</keyword>
<accession>A0ABP8TS64</accession>
<feature type="transmembrane region" description="Helical" evidence="1">
    <location>
        <begin position="45"/>
        <end position="68"/>
    </location>
</feature>